<dbReference type="PANTHER" id="PTHR24148">
    <property type="entry name" value="ANKYRIN REPEAT DOMAIN-CONTAINING PROTEIN 39 HOMOLOG-RELATED"/>
    <property type="match status" value="1"/>
</dbReference>
<dbReference type="EMBL" id="CP042185">
    <property type="protein sequence ID" value="QDS68431.1"/>
    <property type="molecule type" value="Genomic_DNA"/>
</dbReference>
<keyword evidence="4" id="KW-1185">Reference proteome</keyword>
<feature type="region of interest" description="Disordered" evidence="1">
    <location>
        <begin position="1"/>
        <end position="22"/>
    </location>
</feature>
<evidence type="ECO:0000313" key="4">
    <source>
        <dbReference type="Proteomes" id="UP000316270"/>
    </source>
</evidence>
<proteinExistence type="predicted"/>
<dbReference type="InterPro" id="IPR052895">
    <property type="entry name" value="HetReg/Transcr_Mod"/>
</dbReference>
<sequence length="411" mass="47896">MPATKAIISHDESSMSSPVSCLHTKSQPLDDRRHIYRSLDRTNNSIRLISIHRETNGPIHGQLHNYAFDSCPPFIALSYTWDSSPEDWMPCPKTRNSRNIILDGEDFEVRNNLHLALNMILARKMEVGGELTYMLNPRYWQFFWIDALCINQENLLERNHQVNMMGEIFAGAAFVMAWLGPPSDDSDLAFDSILSLRTTKDYVYPFDTPEKQAVESLRDCKYWQRIWIIQEFVLAPDVVLACGTRHVLLRELKYYLEVIRVWGVKLNSHGTVLKQRELRERSRKSGKSTDLIDLVIRFSDSKCAEPRDHVFGLLGLVDKEYELKTPHGLLLEADYSVSIECLYDRIMRAALKKWFRESQLWLLSGFGWRLAQALKPEGQHFRGNLLFKRWFDEESFPIDLLKSRRLVPEDE</sequence>
<gene>
    <name evidence="3" type="ORF">FKW77_010798</name>
</gene>
<dbReference type="AlphaFoldDB" id="A0A517KYI2"/>
<organism evidence="3 4">
    <name type="scientific">Venturia effusa</name>
    <dbReference type="NCBI Taxonomy" id="50376"/>
    <lineage>
        <taxon>Eukaryota</taxon>
        <taxon>Fungi</taxon>
        <taxon>Dikarya</taxon>
        <taxon>Ascomycota</taxon>
        <taxon>Pezizomycotina</taxon>
        <taxon>Dothideomycetes</taxon>
        <taxon>Pleosporomycetidae</taxon>
        <taxon>Venturiales</taxon>
        <taxon>Venturiaceae</taxon>
        <taxon>Venturia</taxon>
    </lineage>
</organism>
<accession>A0A517KYI2</accession>
<evidence type="ECO:0000256" key="1">
    <source>
        <dbReference type="SAM" id="MobiDB-lite"/>
    </source>
</evidence>
<evidence type="ECO:0000259" key="2">
    <source>
        <dbReference type="Pfam" id="PF06985"/>
    </source>
</evidence>
<dbReference type="PANTHER" id="PTHR24148:SF73">
    <property type="entry name" value="HET DOMAIN PROTEIN (AFU_ORTHOLOGUE AFUA_8G01020)"/>
    <property type="match status" value="1"/>
</dbReference>
<name>A0A517KYI2_9PEZI</name>
<dbReference type="OrthoDB" id="194358at2759"/>
<dbReference type="Pfam" id="PF06985">
    <property type="entry name" value="HET"/>
    <property type="match status" value="1"/>
</dbReference>
<protein>
    <recommendedName>
        <fullName evidence="2">Heterokaryon incompatibility domain-containing protein</fullName>
    </recommendedName>
</protein>
<dbReference type="Proteomes" id="UP000316270">
    <property type="component" value="Chromosome 1"/>
</dbReference>
<evidence type="ECO:0000313" key="3">
    <source>
        <dbReference type="EMBL" id="QDS68431.1"/>
    </source>
</evidence>
<dbReference type="InterPro" id="IPR010730">
    <property type="entry name" value="HET"/>
</dbReference>
<reference evidence="3 4" key="1">
    <citation type="submission" date="2019-07" db="EMBL/GenBank/DDBJ databases">
        <title>Finished genome of Venturia effusa.</title>
        <authorList>
            <person name="Young C.A."/>
            <person name="Cox M.P."/>
            <person name="Ganley A.R.D."/>
            <person name="David W.J."/>
        </authorList>
    </citation>
    <scope>NUCLEOTIDE SEQUENCE [LARGE SCALE GENOMIC DNA]</scope>
    <source>
        <strain evidence="4">albino</strain>
    </source>
</reference>
<dbReference type="STRING" id="50376.A0A517KYI2"/>
<feature type="domain" description="Heterokaryon incompatibility" evidence="2">
    <location>
        <begin position="74"/>
        <end position="231"/>
    </location>
</feature>